<keyword evidence="10 13" id="KW-0411">Iron-sulfur</keyword>
<evidence type="ECO:0000256" key="6">
    <source>
        <dbReference type="ARBA" id="ARBA00022435"/>
    </source>
</evidence>
<dbReference type="InterPro" id="IPR036008">
    <property type="entry name" value="Aconitase_4Fe-4S_dom"/>
</dbReference>
<evidence type="ECO:0000256" key="8">
    <source>
        <dbReference type="ARBA" id="ARBA00022723"/>
    </source>
</evidence>
<comment type="pathway">
    <text evidence="3">Carbohydrate metabolism; glyoxylate and dicarboxylate metabolism.</text>
</comment>
<keyword evidence="17" id="KW-1185">Reference proteome</keyword>
<dbReference type="PROSITE" id="PS00450">
    <property type="entry name" value="ACONITASE_1"/>
    <property type="match status" value="1"/>
</dbReference>
<dbReference type="Gene3D" id="3.20.19.10">
    <property type="entry name" value="Aconitase, domain 4"/>
    <property type="match status" value="1"/>
</dbReference>
<feature type="domain" description="Aconitase A/isopropylmalate dehydratase small subunit swivel" evidence="15">
    <location>
        <begin position="720"/>
        <end position="847"/>
    </location>
</feature>
<dbReference type="AlphaFoldDB" id="A0A2Z6NJS8"/>
<comment type="cofactor">
    <cofactor evidence="1">
        <name>[4Fe-4S] cluster</name>
        <dbReference type="ChEBI" id="CHEBI:49883"/>
    </cofactor>
</comment>
<evidence type="ECO:0000256" key="4">
    <source>
        <dbReference type="ARBA" id="ARBA00007185"/>
    </source>
</evidence>
<dbReference type="Gene3D" id="6.10.190.10">
    <property type="match status" value="1"/>
</dbReference>
<evidence type="ECO:0000256" key="9">
    <source>
        <dbReference type="ARBA" id="ARBA00023004"/>
    </source>
</evidence>
<keyword evidence="8" id="KW-0479">Metal-binding</keyword>
<dbReference type="GO" id="GO:0003994">
    <property type="term" value="F:aconitate hydratase activity"/>
    <property type="evidence" value="ECO:0007669"/>
    <property type="project" value="UniProtKB-EC"/>
</dbReference>
<reference evidence="17" key="1">
    <citation type="journal article" date="2017" name="Front. Plant Sci.">
        <title>Climate Clever Clovers: New Paradigm to Reduce the Environmental Footprint of Ruminants by Breeding Low Methanogenic Forages Utilizing Haplotype Variation.</title>
        <authorList>
            <person name="Kaur P."/>
            <person name="Appels R."/>
            <person name="Bayer P.E."/>
            <person name="Keeble-Gagnere G."/>
            <person name="Wang J."/>
            <person name="Hirakawa H."/>
            <person name="Shirasawa K."/>
            <person name="Vercoe P."/>
            <person name="Stefanova K."/>
            <person name="Durmic Z."/>
            <person name="Nichols P."/>
            <person name="Revell C."/>
            <person name="Isobe S.N."/>
            <person name="Edwards D."/>
            <person name="Erskine W."/>
        </authorList>
    </citation>
    <scope>NUCLEOTIDE SEQUENCE [LARGE SCALE GENOMIC DNA]</scope>
    <source>
        <strain evidence="17">cv. Daliak</strain>
    </source>
</reference>
<evidence type="ECO:0000256" key="1">
    <source>
        <dbReference type="ARBA" id="ARBA00001966"/>
    </source>
</evidence>
<dbReference type="CDD" id="cd01580">
    <property type="entry name" value="AcnA_IRP_Swivel"/>
    <property type="match status" value="1"/>
</dbReference>
<organism evidence="16 17">
    <name type="scientific">Trifolium subterraneum</name>
    <name type="common">Subterranean clover</name>
    <dbReference type="NCBI Taxonomy" id="3900"/>
    <lineage>
        <taxon>Eukaryota</taxon>
        <taxon>Viridiplantae</taxon>
        <taxon>Streptophyta</taxon>
        <taxon>Embryophyta</taxon>
        <taxon>Tracheophyta</taxon>
        <taxon>Spermatophyta</taxon>
        <taxon>Magnoliopsida</taxon>
        <taxon>eudicotyledons</taxon>
        <taxon>Gunneridae</taxon>
        <taxon>Pentapetalae</taxon>
        <taxon>rosids</taxon>
        <taxon>fabids</taxon>
        <taxon>Fabales</taxon>
        <taxon>Fabaceae</taxon>
        <taxon>Papilionoideae</taxon>
        <taxon>50 kb inversion clade</taxon>
        <taxon>NPAAA clade</taxon>
        <taxon>Hologalegina</taxon>
        <taxon>IRL clade</taxon>
        <taxon>Trifolieae</taxon>
        <taxon>Trifolium</taxon>
    </lineage>
</organism>
<evidence type="ECO:0000256" key="7">
    <source>
        <dbReference type="ARBA" id="ARBA00022485"/>
    </source>
</evidence>
<dbReference type="GO" id="GO:0046872">
    <property type="term" value="F:metal ion binding"/>
    <property type="evidence" value="ECO:0007669"/>
    <property type="project" value="UniProtKB-KW"/>
</dbReference>
<evidence type="ECO:0000256" key="13">
    <source>
        <dbReference type="RuleBase" id="RU361275"/>
    </source>
</evidence>
<feature type="domain" description="Aconitase/3-isopropylmalate dehydratase large subunit alpha/beta/alpha" evidence="14">
    <location>
        <begin position="150"/>
        <end position="209"/>
    </location>
</feature>
<dbReference type="PANTHER" id="PTHR11670">
    <property type="entry name" value="ACONITASE/IRON-RESPONSIVE ELEMENT FAMILY MEMBER"/>
    <property type="match status" value="1"/>
</dbReference>
<dbReference type="InterPro" id="IPR000573">
    <property type="entry name" value="AconitaseA/IPMdHydase_ssu_swvl"/>
</dbReference>
<dbReference type="InterPro" id="IPR001030">
    <property type="entry name" value="Acoase/IPM_deHydtase_lsu_aba"/>
</dbReference>
<dbReference type="NCBIfam" id="NF009520">
    <property type="entry name" value="PRK12881.1"/>
    <property type="match status" value="1"/>
</dbReference>
<dbReference type="InterPro" id="IPR044137">
    <property type="entry name" value="AcnA_IRP_Swivel"/>
</dbReference>
<name>A0A2Z6NJS8_TRISU</name>
<evidence type="ECO:0000259" key="14">
    <source>
        <dbReference type="Pfam" id="PF00330"/>
    </source>
</evidence>
<sequence>MYITTTSSLLRTTTTKPNKLFFSSPISRTFLHPPSSLTPRTSRSFVSSLTRFNHRRLHSSPPLTLRHQVRAVAPVIESFHRKIATMASENPFKGNLTSLPKPGGGEFGKFYSLPSFNDSRIDKLPYSIRILLESAIRNCDNFQVTKEDVEKIIDWENTSTKQVEIPFKPARVLLQDFTGVPAVVDLACMRDAMNKLGSDSNKINPLVNLEYLGRVVFNNEGLLYPDSVVGTDSHTTMIDGLGVAGWGVGGIEAEAAMLGQPMSMVLPGVVGFKLSGNLRNGVTATDLVLTVTQILRKHGVVGKFVEFYGDGMSKLSLADRATIANMSPEYGATMGFFPVDHVTLQYLKLTGRSDETVAMIESYLRANRLFVDYNEPQQDRAYSSYLELNLSDVEPCISGPKRPHDRVPLKEMKADWHACLDSKVGFKGFAIPKEAQGKVAKFDFHGQPAELKHGSVVIAAITSCTNTSNPSVMLGAGLVAKKAHELGLQVKPWVKTSLAPGSGVVTKYLLQSGLQKYLNEQGFHIVGFGCTTCIGNSGDLHESVASAISENDIVAAAVLSGNRNFEGRVHPLTRANYLASPPLVVAYALAGTVDIDFEKEPIGTGKDGKNVYLRDIWPSTEEIAETVQSSVLPDMFRSTYESITKGNPMWNQLQVPADTLYSWDPNSTYIHEPPYFKNMTMDPPGSHGVKDAYCLLNFGDSITTDHISPAGSINKDSPAAKYLLERGVERKDFNSYGSRRGNDEVMARGTFANIRLVNKLLNGEVGPRTVHIPTGEKLYVFDAAMRYKTSGQDTIVLAGAEYGSGSSRDWAAKGPMLLGVKAVIAKSFERIHRSNLVGMGIIPLCYKPGEDADSLGLTGHERYTIDLPSKISDIKPGQDVRVTTDSGKSFTCVARFDTEVELAYFNHGGILPYVIRNLIKH</sequence>
<dbReference type="GO" id="GO:0006097">
    <property type="term" value="P:glyoxylate cycle"/>
    <property type="evidence" value="ECO:0007669"/>
    <property type="project" value="UniProtKB-KW"/>
</dbReference>
<dbReference type="NCBIfam" id="NF006757">
    <property type="entry name" value="PRK09277.1"/>
    <property type="match status" value="1"/>
</dbReference>
<dbReference type="InterPro" id="IPR006249">
    <property type="entry name" value="Aconitase/IRP2"/>
</dbReference>
<evidence type="ECO:0000256" key="2">
    <source>
        <dbReference type="ARBA" id="ARBA00003113"/>
    </source>
</evidence>
<dbReference type="InterPro" id="IPR018136">
    <property type="entry name" value="Aconitase_4Fe-4S_BS"/>
</dbReference>
<dbReference type="Pfam" id="PF00330">
    <property type="entry name" value="Aconitase"/>
    <property type="match status" value="2"/>
</dbReference>
<keyword evidence="9 13" id="KW-0408">Iron</keyword>
<evidence type="ECO:0000313" key="17">
    <source>
        <dbReference type="Proteomes" id="UP000242715"/>
    </source>
</evidence>
<keyword evidence="7 13" id="KW-0004">4Fe-4S</keyword>
<protein>
    <recommendedName>
        <fullName evidence="5 13">Aconitate hydratase</fullName>
        <shortName evidence="13">Aconitase</shortName>
        <ecNumber evidence="5 13">4.2.1.3</ecNumber>
    </recommendedName>
</protein>
<dbReference type="InterPro" id="IPR015931">
    <property type="entry name" value="Acnase/IPM_dHydase_lsu_aba_1/3"/>
</dbReference>
<evidence type="ECO:0000313" key="16">
    <source>
        <dbReference type="EMBL" id="GAU31909.1"/>
    </source>
</evidence>
<dbReference type="GO" id="GO:0051539">
    <property type="term" value="F:4 iron, 4 sulfur cluster binding"/>
    <property type="evidence" value="ECO:0007669"/>
    <property type="project" value="UniProtKB-KW"/>
</dbReference>
<evidence type="ECO:0000256" key="3">
    <source>
        <dbReference type="ARBA" id="ARBA00005066"/>
    </source>
</evidence>
<keyword evidence="11 13" id="KW-0456">Lyase</keyword>
<evidence type="ECO:0000256" key="12">
    <source>
        <dbReference type="ARBA" id="ARBA00023501"/>
    </source>
</evidence>
<comment type="function">
    <text evidence="2 13">Catalyzes the isomerization of citrate to isocitrate via cis-aconitate.</text>
</comment>
<comment type="catalytic activity">
    <reaction evidence="12 13">
        <text>citrate = D-threo-isocitrate</text>
        <dbReference type="Rhea" id="RHEA:10336"/>
        <dbReference type="ChEBI" id="CHEBI:15562"/>
        <dbReference type="ChEBI" id="CHEBI:16947"/>
        <dbReference type="EC" id="4.2.1.3"/>
    </reaction>
</comment>
<dbReference type="FunFam" id="3.20.19.10:FF:000001">
    <property type="entry name" value="Aconitate hydratase"/>
    <property type="match status" value="1"/>
</dbReference>
<comment type="similarity">
    <text evidence="4 13">Belongs to the aconitase/IPM isomerase family.</text>
</comment>
<dbReference type="EMBL" id="DF973471">
    <property type="protein sequence ID" value="GAU31909.1"/>
    <property type="molecule type" value="Genomic_DNA"/>
</dbReference>
<dbReference type="InterPro" id="IPR015928">
    <property type="entry name" value="Aconitase/3IPM_dehydase_swvl"/>
</dbReference>
<dbReference type="PROSITE" id="PS01244">
    <property type="entry name" value="ACONITASE_2"/>
    <property type="match status" value="1"/>
</dbReference>
<dbReference type="OrthoDB" id="2224430at2759"/>
<dbReference type="Pfam" id="PF00694">
    <property type="entry name" value="Aconitase_C"/>
    <property type="match status" value="1"/>
</dbReference>
<feature type="domain" description="Aconitase/3-isopropylmalate dehydratase large subunit alpha/beta/alpha" evidence="14">
    <location>
        <begin position="216"/>
        <end position="591"/>
    </location>
</feature>
<evidence type="ECO:0000256" key="11">
    <source>
        <dbReference type="ARBA" id="ARBA00023239"/>
    </source>
</evidence>
<dbReference type="FunFam" id="3.30.499.10:FF:000005">
    <property type="entry name" value="cytoplasmic aconitate hydratase"/>
    <property type="match status" value="1"/>
</dbReference>
<dbReference type="Proteomes" id="UP000242715">
    <property type="component" value="Unassembled WGS sequence"/>
</dbReference>
<gene>
    <name evidence="16" type="ORF">TSUD_270940</name>
</gene>
<dbReference type="NCBIfam" id="TIGR01341">
    <property type="entry name" value="aconitase_1"/>
    <property type="match status" value="1"/>
</dbReference>
<dbReference type="PRINTS" id="PR00415">
    <property type="entry name" value="ACONITASE"/>
</dbReference>
<accession>A0A2Z6NJS8</accession>
<dbReference type="SUPFAM" id="SSF53732">
    <property type="entry name" value="Aconitase iron-sulfur domain"/>
    <property type="match status" value="1"/>
</dbReference>
<dbReference type="SUPFAM" id="SSF52016">
    <property type="entry name" value="LeuD/IlvD-like"/>
    <property type="match status" value="1"/>
</dbReference>
<evidence type="ECO:0000259" key="15">
    <source>
        <dbReference type="Pfam" id="PF00694"/>
    </source>
</evidence>
<evidence type="ECO:0000256" key="10">
    <source>
        <dbReference type="ARBA" id="ARBA00023014"/>
    </source>
</evidence>
<proteinExistence type="inferred from homology"/>
<dbReference type="Gene3D" id="3.30.499.10">
    <property type="entry name" value="Aconitase, domain 3"/>
    <property type="match status" value="3"/>
</dbReference>
<evidence type="ECO:0000256" key="5">
    <source>
        <dbReference type="ARBA" id="ARBA00012926"/>
    </source>
</evidence>
<dbReference type="EC" id="4.2.1.3" evidence="5 13"/>
<keyword evidence="6" id="KW-0329">Glyoxylate bypass</keyword>